<dbReference type="Proteomes" id="UP000485058">
    <property type="component" value="Unassembled WGS sequence"/>
</dbReference>
<keyword evidence="2" id="KW-1185">Reference proteome</keyword>
<sequence>WLVGTIAPAAKLVEALQADSANLAHAHFGMMAVAAGLDITTRSCPPAFLDEAMELEQLWSDRMEYGHHDALYLAAALDPNFRDKP</sequence>
<organism evidence="1 2">
    <name type="scientific">Haematococcus lacustris</name>
    <name type="common">Green alga</name>
    <name type="synonym">Haematococcus pluvialis</name>
    <dbReference type="NCBI Taxonomy" id="44745"/>
    <lineage>
        <taxon>Eukaryota</taxon>
        <taxon>Viridiplantae</taxon>
        <taxon>Chlorophyta</taxon>
        <taxon>core chlorophytes</taxon>
        <taxon>Chlorophyceae</taxon>
        <taxon>CS clade</taxon>
        <taxon>Chlamydomonadales</taxon>
        <taxon>Haematococcaceae</taxon>
        <taxon>Haematococcus</taxon>
    </lineage>
</organism>
<protein>
    <submittedName>
        <fullName evidence="1">Uncharacterized protein</fullName>
    </submittedName>
</protein>
<dbReference type="EMBL" id="BLLF01000228">
    <property type="protein sequence ID" value="GFH09363.1"/>
    <property type="molecule type" value="Genomic_DNA"/>
</dbReference>
<accession>A0A699YGX8</accession>
<name>A0A699YGX8_HAELA</name>
<evidence type="ECO:0000313" key="1">
    <source>
        <dbReference type="EMBL" id="GFH09363.1"/>
    </source>
</evidence>
<gene>
    <name evidence="1" type="ORF">HaLaN_04485</name>
</gene>
<reference evidence="1 2" key="1">
    <citation type="submission" date="2020-02" db="EMBL/GenBank/DDBJ databases">
        <title>Draft genome sequence of Haematococcus lacustris strain NIES-144.</title>
        <authorList>
            <person name="Morimoto D."/>
            <person name="Nakagawa S."/>
            <person name="Yoshida T."/>
            <person name="Sawayama S."/>
        </authorList>
    </citation>
    <scope>NUCLEOTIDE SEQUENCE [LARGE SCALE GENOMIC DNA]</scope>
    <source>
        <strain evidence="1 2">NIES-144</strain>
    </source>
</reference>
<proteinExistence type="predicted"/>
<dbReference type="AlphaFoldDB" id="A0A699YGX8"/>
<evidence type="ECO:0000313" key="2">
    <source>
        <dbReference type="Proteomes" id="UP000485058"/>
    </source>
</evidence>
<comment type="caution">
    <text evidence="1">The sequence shown here is derived from an EMBL/GenBank/DDBJ whole genome shotgun (WGS) entry which is preliminary data.</text>
</comment>
<feature type="non-terminal residue" evidence="1">
    <location>
        <position position="1"/>
    </location>
</feature>